<feature type="transmembrane region" description="Helical" evidence="6">
    <location>
        <begin position="207"/>
        <end position="228"/>
    </location>
</feature>
<keyword evidence="3 6" id="KW-0812">Transmembrane</keyword>
<feature type="transmembrane region" description="Helical" evidence="6">
    <location>
        <begin position="146"/>
        <end position="164"/>
    </location>
</feature>
<reference evidence="8" key="1">
    <citation type="submission" date="2022-09" db="EMBL/GenBank/DDBJ databases">
        <title>genome sequence of Deinococcus rubellus.</title>
        <authorList>
            <person name="Srinivasan S."/>
        </authorList>
    </citation>
    <scope>NUCLEOTIDE SEQUENCE</scope>
    <source>
        <strain evidence="8">Ant6</strain>
    </source>
</reference>
<dbReference type="InterPro" id="IPR037185">
    <property type="entry name" value="EmrE-like"/>
</dbReference>
<feature type="domain" description="EamA" evidence="7">
    <location>
        <begin position="6"/>
        <end position="136"/>
    </location>
</feature>
<dbReference type="Proteomes" id="UP001060261">
    <property type="component" value="Chromosome"/>
</dbReference>
<feature type="domain" description="EamA" evidence="7">
    <location>
        <begin position="150"/>
        <end position="282"/>
    </location>
</feature>
<evidence type="ECO:0000259" key="7">
    <source>
        <dbReference type="Pfam" id="PF00892"/>
    </source>
</evidence>
<keyword evidence="5 6" id="KW-0472">Membrane</keyword>
<evidence type="ECO:0000256" key="6">
    <source>
        <dbReference type="SAM" id="Phobius"/>
    </source>
</evidence>
<evidence type="ECO:0000256" key="1">
    <source>
        <dbReference type="ARBA" id="ARBA00004141"/>
    </source>
</evidence>
<dbReference type="Pfam" id="PF00892">
    <property type="entry name" value="EamA"/>
    <property type="match status" value="2"/>
</dbReference>
<accession>A0ABY5YIT9</accession>
<feature type="transmembrane region" description="Helical" evidence="6">
    <location>
        <begin position="65"/>
        <end position="87"/>
    </location>
</feature>
<evidence type="ECO:0000256" key="2">
    <source>
        <dbReference type="ARBA" id="ARBA00007362"/>
    </source>
</evidence>
<dbReference type="PANTHER" id="PTHR32322:SF2">
    <property type="entry name" value="EAMA DOMAIN-CONTAINING PROTEIN"/>
    <property type="match status" value="1"/>
</dbReference>
<name>A0ABY5YIT9_9DEIO</name>
<dbReference type="PANTHER" id="PTHR32322">
    <property type="entry name" value="INNER MEMBRANE TRANSPORTER"/>
    <property type="match status" value="1"/>
</dbReference>
<evidence type="ECO:0000256" key="5">
    <source>
        <dbReference type="ARBA" id="ARBA00023136"/>
    </source>
</evidence>
<dbReference type="EMBL" id="CP104213">
    <property type="protein sequence ID" value="UWX65027.1"/>
    <property type="molecule type" value="Genomic_DNA"/>
</dbReference>
<feature type="transmembrane region" description="Helical" evidence="6">
    <location>
        <begin position="240"/>
        <end position="260"/>
    </location>
</feature>
<feature type="transmembrane region" description="Helical" evidence="6">
    <location>
        <begin position="171"/>
        <end position="195"/>
    </location>
</feature>
<proteinExistence type="inferred from homology"/>
<comment type="subcellular location">
    <subcellularLocation>
        <location evidence="1">Membrane</location>
        <topology evidence="1">Multi-pass membrane protein</topology>
    </subcellularLocation>
</comment>
<evidence type="ECO:0000256" key="3">
    <source>
        <dbReference type="ARBA" id="ARBA00022692"/>
    </source>
</evidence>
<gene>
    <name evidence="8" type="ORF">N0D28_05050</name>
</gene>
<evidence type="ECO:0000256" key="4">
    <source>
        <dbReference type="ARBA" id="ARBA00022989"/>
    </source>
</evidence>
<dbReference type="RefSeq" id="WP_260561285.1">
    <property type="nucleotide sequence ID" value="NZ_BAABEC010000191.1"/>
</dbReference>
<keyword evidence="4 6" id="KW-1133">Transmembrane helix</keyword>
<feature type="transmembrane region" description="Helical" evidence="6">
    <location>
        <begin position="93"/>
        <end position="113"/>
    </location>
</feature>
<evidence type="ECO:0000313" key="9">
    <source>
        <dbReference type="Proteomes" id="UP001060261"/>
    </source>
</evidence>
<feature type="transmembrane region" description="Helical" evidence="6">
    <location>
        <begin position="32"/>
        <end position="53"/>
    </location>
</feature>
<organism evidence="8 9">
    <name type="scientific">Deinococcus rubellus</name>
    <dbReference type="NCBI Taxonomy" id="1889240"/>
    <lineage>
        <taxon>Bacteria</taxon>
        <taxon>Thermotogati</taxon>
        <taxon>Deinococcota</taxon>
        <taxon>Deinococci</taxon>
        <taxon>Deinococcales</taxon>
        <taxon>Deinococcaceae</taxon>
        <taxon>Deinococcus</taxon>
    </lineage>
</organism>
<dbReference type="InterPro" id="IPR050638">
    <property type="entry name" value="AA-Vitamin_Transporters"/>
</dbReference>
<protein>
    <submittedName>
        <fullName evidence="8">DMT family transporter</fullName>
    </submittedName>
</protein>
<feature type="transmembrane region" description="Helical" evidence="6">
    <location>
        <begin position="122"/>
        <end position="140"/>
    </location>
</feature>
<evidence type="ECO:0000313" key="8">
    <source>
        <dbReference type="EMBL" id="UWX65027.1"/>
    </source>
</evidence>
<dbReference type="InterPro" id="IPR000620">
    <property type="entry name" value="EamA_dom"/>
</dbReference>
<feature type="transmembrane region" description="Helical" evidence="6">
    <location>
        <begin position="266"/>
        <end position="285"/>
    </location>
</feature>
<keyword evidence="9" id="KW-1185">Reference proteome</keyword>
<dbReference type="SUPFAM" id="SSF103481">
    <property type="entry name" value="Multidrug resistance efflux transporter EmrE"/>
    <property type="match status" value="2"/>
</dbReference>
<comment type="similarity">
    <text evidence="2">Belongs to the EamA transporter family.</text>
</comment>
<sequence>MIVLAYTGVILTVLIWGGNVVAVKVLLNSFTQAQTIGLRLGVASIVLLGLALWRGGWPRWSFRDWLWVAGAGLLGTTLFQNFSVAGIHRSPAGISGLANAVVPIVVVLLGGLVGQRPSRPQVMGVLISLGGMLWLFGQTLEPGSSLSLTGLGFLGLSALAWALYTLANRPLVARLGLLPFVGFATLIGTLPLIVPVLPTLGQLSAPLWAWGLAALSGLLANVFAYLAWANGAQVLGAARTSIWQNLSPLLGFALAIWLLGERFTSGELGAAALTLLGVLVANWPVRARKAVMETAGQ</sequence>